<evidence type="ECO:0000313" key="3">
    <source>
        <dbReference type="EMBL" id="GIH05427.1"/>
    </source>
</evidence>
<dbReference type="InterPro" id="IPR006076">
    <property type="entry name" value="FAD-dep_OxRdtase"/>
</dbReference>
<gene>
    <name evidence="3" type="ORF">Rhe02_34940</name>
</gene>
<dbReference type="GO" id="GO:0005737">
    <property type="term" value="C:cytoplasm"/>
    <property type="evidence" value="ECO:0007669"/>
    <property type="project" value="TreeGrafter"/>
</dbReference>
<dbReference type="InterPro" id="IPR036188">
    <property type="entry name" value="FAD/NAD-bd_sf"/>
</dbReference>
<dbReference type="RefSeq" id="WP_203909280.1">
    <property type="nucleotide sequence ID" value="NZ_BONY01000019.1"/>
</dbReference>
<dbReference type="AlphaFoldDB" id="A0A8J3VGR3"/>
<evidence type="ECO:0000256" key="1">
    <source>
        <dbReference type="ARBA" id="ARBA00023002"/>
    </source>
</evidence>
<reference evidence="3" key="1">
    <citation type="submission" date="2021-01" db="EMBL/GenBank/DDBJ databases">
        <title>Whole genome shotgun sequence of Rhizocola hellebori NBRC 109834.</title>
        <authorList>
            <person name="Komaki H."/>
            <person name="Tamura T."/>
        </authorList>
    </citation>
    <scope>NUCLEOTIDE SEQUENCE</scope>
    <source>
        <strain evidence="3">NBRC 109834</strain>
    </source>
</reference>
<comment type="caution">
    <text evidence="3">The sequence shown here is derived from an EMBL/GenBank/DDBJ whole genome shotgun (WGS) entry which is preliminary data.</text>
</comment>
<dbReference type="SUPFAM" id="SSF51905">
    <property type="entry name" value="FAD/NAD(P)-binding domain"/>
    <property type="match status" value="1"/>
</dbReference>
<name>A0A8J3VGR3_9ACTN</name>
<dbReference type="GO" id="GO:0016491">
    <property type="term" value="F:oxidoreductase activity"/>
    <property type="evidence" value="ECO:0007669"/>
    <property type="project" value="UniProtKB-KW"/>
</dbReference>
<dbReference type="Pfam" id="PF01266">
    <property type="entry name" value="DAO"/>
    <property type="match status" value="1"/>
</dbReference>
<organism evidence="3 4">
    <name type="scientific">Rhizocola hellebori</name>
    <dbReference type="NCBI Taxonomy" id="1392758"/>
    <lineage>
        <taxon>Bacteria</taxon>
        <taxon>Bacillati</taxon>
        <taxon>Actinomycetota</taxon>
        <taxon>Actinomycetes</taxon>
        <taxon>Micromonosporales</taxon>
        <taxon>Micromonosporaceae</taxon>
        <taxon>Rhizocola</taxon>
    </lineage>
</organism>
<accession>A0A8J3VGR3</accession>
<dbReference type="EMBL" id="BONY01000019">
    <property type="protein sequence ID" value="GIH05427.1"/>
    <property type="molecule type" value="Genomic_DNA"/>
</dbReference>
<keyword evidence="1" id="KW-0560">Oxidoreductase</keyword>
<dbReference type="Gene3D" id="3.30.9.10">
    <property type="entry name" value="D-Amino Acid Oxidase, subunit A, domain 2"/>
    <property type="match status" value="1"/>
</dbReference>
<feature type="domain" description="FAD dependent oxidoreductase" evidence="2">
    <location>
        <begin position="25"/>
        <end position="381"/>
    </location>
</feature>
<evidence type="ECO:0000313" key="4">
    <source>
        <dbReference type="Proteomes" id="UP000612899"/>
    </source>
</evidence>
<protein>
    <submittedName>
        <fullName evidence="3">FAD-dependent oxidoreductase</fullName>
    </submittedName>
</protein>
<dbReference type="Gene3D" id="3.50.50.60">
    <property type="entry name" value="FAD/NAD(P)-binding domain"/>
    <property type="match status" value="1"/>
</dbReference>
<dbReference type="Proteomes" id="UP000612899">
    <property type="component" value="Unassembled WGS sequence"/>
</dbReference>
<dbReference type="PANTHER" id="PTHR13847">
    <property type="entry name" value="SARCOSINE DEHYDROGENASE-RELATED"/>
    <property type="match status" value="1"/>
</dbReference>
<evidence type="ECO:0000259" key="2">
    <source>
        <dbReference type="Pfam" id="PF01266"/>
    </source>
</evidence>
<proteinExistence type="predicted"/>
<dbReference type="SUPFAM" id="SSF54373">
    <property type="entry name" value="FAD-linked reductases, C-terminal domain"/>
    <property type="match status" value="1"/>
</dbReference>
<keyword evidence="4" id="KW-1185">Reference proteome</keyword>
<sequence length="411" mass="42910">MQTSSLWQSGSRAVVGSGEPPREADFVVVGAGLLGAMCAYWLARAGSSVVVVERHAVAWGATGRNSGLVIPTTAEAYDQAVLRLGAPTAMAIRQLAAEGAGLLGQVVEEEHLTAEYRPGVFLQLATGEEDAASCLADIEATRRHGFEAAWLDRDQLQPRIGTRLSDTIPGAMMLPGATVNSVALVDGVAAAAQRHGAIICTGVAVEAIRAIGGGKVSVETSHGNITARIVVAAVNAWLSELFPLLGKVIRPVQGQLIATQPMPAMFDCGMAAQVTAHGEYWQQMPDGTILLGGCRSVGAPVTDATAQVPQPEVHQALQGILPSLFPDLTEIGVQRGWAGAMAFTPDWIPIVDEIDESLWAVGGFSGHGMPFGASIGKLLAAHLTGGSPLANLTHLRLDRPTLPDPEAEQLR</sequence>
<dbReference type="PANTHER" id="PTHR13847:SF287">
    <property type="entry name" value="FAD-DEPENDENT OXIDOREDUCTASE DOMAIN-CONTAINING PROTEIN 1"/>
    <property type="match status" value="1"/>
</dbReference>